<protein>
    <recommendedName>
        <fullName evidence="5">Thioesterase family protein</fullName>
    </recommendedName>
</protein>
<accession>A0A9W8YYG1</accession>
<dbReference type="SUPFAM" id="SSF54637">
    <property type="entry name" value="Thioesterase/thiol ester dehydrase-isomerase"/>
    <property type="match status" value="1"/>
</dbReference>
<dbReference type="PANTHER" id="PTHR38110:SF1">
    <property type="entry name" value="THIOESTERASE DOMAIN-CONTAINING PROTEIN"/>
    <property type="match status" value="1"/>
</dbReference>
<dbReference type="OrthoDB" id="2532955at2759"/>
<sequence>MAQVRTGRLCPSFLEATNVEKLDSSTYRVNLDKAFCVGTVPNGGYAASCMLAAASLHLSLRGHPDTLTAHFEFPGRSEAGPAVVVIEEVKLGVQLSTLHLTLWQGGLLAEAPWITPSVSRRAVLAYTNHTSLETFTGMTVPTSYEVSAAAELPPLPDFKALKSQGDSVDDIWEESSPPESAIAIQRSLSNWHFLVPCGDPVLPGMVDIWMSRSNGERITQSSLPYVMDSFPFNLHTFLMNPELRKLMEAEASQSHDSGGHSKTTNEDRGRASLWFPTVALNLEIKKVLPEEGAEWLAMRLTSKQMKDGRFDLDIQVRDIDGELVALSHQVALIVEIERNTRKSHGSEPKAAL</sequence>
<organism evidence="3 4">
    <name type="scientific">Gnomoniopsis smithogilvyi</name>
    <dbReference type="NCBI Taxonomy" id="1191159"/>
    <lineage>
        <taxon>Eukaryota</taxon>
        <taxon>Fungi</taxon>
        <taxon>Dikarya</taxon>
        <taxon>Ascomycota</taxon>
        <taxon>Pezizomycotina</taxon>
        <taxon>Sordariomycetes</taxon>
        <taxon>Sordariomycetidae</taxon>
        <taxon>Diaporthales</taxon>
        <taxon>Gnomoniaceae</taxon>
        <taxon>Gnomoniopsis</taxon>
    </lineage>
</organism>
<dbReference type="InterPro" id="IPR029069">
    <property type="entry name" value="HotDog_dom_sf"/>
</dbReference>
<keyword evidence="4" id="KW-1185">Reference proteome</keyword>
<evidence type="ECO:0008006" key="5">
    <source>
        <dbReference type="Google" id="ProtNLM"/>
    </source>
</evidence>
<dbReference type="AlphaFoldDB" id="A0A9W8YYG1"/>
<evidence type="ECO:0000259" key="2">
    <source>
        <dbReference type="Pfam" id="PF20789"/>
    </source>
</evidence>
<dbReference type="InterPro" id="IPR049450">
    <property type="entry name" value="ACOT8-like_C"/>
</dbReference>
<dbReference type="InterPro" id="IPR049449">
    <property type="entry name" value="TesB_ACOT8-like_N"/>
</dbReference>
<name>A0A9W8YYG1_9PEZI</name>
<comment type="caution">
    <text evidence="3">The sequence shown here is derived from an EMBL/GenBank/DDBJ whole genome shotgun (WGS) entry which is preliminary data.</text>
</comment>
<reference evidence="3" key="1">
    <citation type="submission" date="2022-10" db="EMBL/GenBank/DDBJ databases">
        <title>Tapping the CABI collections for fungal endophytes: first genome assemblies for Collariella, Neodidymelliopsis, Ascochyta clinopodiicola, Didymella pomorum, Didymosphaeria variabile, Neocosmospora piperis and Neocucurbitaria cava.</title>
        <authorList>
            <person name="Hill R."/>
        </authorList>
    </citation>
    <scope>NUCLEOTIDE SEQUENCE</scope>
    <source>
        <strain evidence="3">IMI 355082</strain>
    </source>
</reference>
<evidence type="ECO:0000313" key="3">
    <source>
        <dbReference type="EMBL" id="KAJ4393738.1"/>
    </source>
</evidence>
<dbReference type="Pfam" id="PF13622">
    <property type="entry name" value="4HBT_3"/>
    <property type="match status" value="1"/>
</dbReference>
<dbReference type="InterPro" id="IPR042171">
    <property type="entry name" value="Acyl-CoA_hotdog"/>
</dbReference>
<proteinExistence type="predicted"/>
<dbReference type="EMBL" id="JAPEVB010000002">
    <property type="protein sequence ID" value="KAJ4393738.1"/>
    <property type="molecule type" value="Genomic_DNA"/>
</dbReference>
<dbReference type="InterPro" id="IPR052389">
    <property type="entry name" value="Sec_Metab_Biosynth-Assoc"/>
</dbReference>
<feature type="domain" description="Acyl-CoA thioesterase-like N-terminal HotDog" evidence="1">
    <location>
        <begin position="34"/>
        <end position="109"/>
    </location>
</feature>
<evidence type="ECO:0000313" key="4">
    <source>
        <dbReference type="Proteomes" id="UP001140453"/>
    </source>
</evidence>
<gene>
    <name evidence="3" type="ORF">N0V93_002953</name>
</gene>
<dbReference type="Gene3D" id="2.40.160.210">
    <property type="entry name" value="Acyl-CoA thioesterase, double hotdog domain"/>
    <property type="match status" value="2"/>
</dbReference>
<feature type="domain" description="Acyl-CoA thioesterase-like C-terminal" evidence="2">
    <location>
        <begin position="185"/>
        <end position="333"/>
    </location>
</feature>
<dbReference type="Proteomes" id="UP001140453">
    <property type="component" value="Unassembled WGS sequence"/>
</dbReference>
<dbReference type="PANTHER" id="PTHR38110">
    <property type="entry name" value="CHROMOSOME 23, WHOLE GENOME SHOTGUN SEQUENCE"/>
    <property type="match status" value="1"/>
</dbReference>
<evidence type="ECO:0000259" key="1">
    <source>
        <dbReference type="Pfam" id="PF13622"/>
    </source>
</evidence>
<dbReference type="Pfam" id="PF20789">
    <property type="entry name" value="4HBT_3C"/>
    <property type="match status" value="1"/>
</dbReference>